<organism evidence="1 2">
    <name type="scientific">Amazona collaria</name>
    <name type="common">yellow-billed parrot</name>
    <dbReference type="NCBI Taxonomy" id="241587"/>
    <lineage>
        <taxon>Eukaryota</taxon>
        <taxon>Metazoa</taxon>
        <taxon>Chordata</taxon>
        <taxon>Craniata</taxon>
        <taxon>Vertebrata</taxon>
        <taxon>Euteleostomi</taxon>
        <taxon>Archelosauria</taxon>
        <taxon>Archosauria</taxon>
        <taxon>Dinosauria</taxon>
        <taxon>Saurischia</taxon>
        <taxon>Theropoda</taxon>
        <taxon>Coelurosauria</taxon>
        <taxon>Aves</taxon>
        <taxon>Neognathae</taxon>
        <taxon>Neoaves</taxon>
        <taxon>Telluraves</taxon>
        <taxon>Australaves</taxon>
        <taxon>Psittaciformes</taxon>
        <taxon>Psittacidae</taxon>
        <taxon>Amazona</taxon>
    </lineage>
</organism>
<dbReference type="Ensembl" id="ENSACOT00000008951.1">
    <property type="protein sequence ID" value="ENSACOP00000008653.1"/>
    <property type="gene ID" value="ENSACOG00000006037.1"/>
</dbReference>
<name>A0A8B9FH20_9PSIT</name>
<keyword evidence="2" id="KW-1185">Reference proteome</keyword>
<evidence type="ECO:0000313" key="2">
    <source>
        <dbReference type="Proteomes" id="UP000694522"/>
    </source>
</evidence>
<dbReference type="Gene3D" id="2.60.120.40">
    <property type="match status" value="1"/>
</dbReference>
<dbReference type="AlphaFoldDB" id="A0A8B9FH20"/>
<proteinExistence type="predicted"/>
<protein>
    <recommendedName>
        <fullName evidence="3">TNFL4 factor</fullName>
    </recommendedName>
</protein>
<sequence>SFILSSLKKKQTNQPREMFSVMLPASPQKALFLILPALNTFCMKQPISKKAFVIMGPPLLSYIPGKSIKGVAMNFTTEVGTIQIKNGSIMINCDGLYLVSLKGFITDLEEGDLLKLTLQKTDKRNSRPLWEQTAQGREYVVNLITVLFLFEKDNITLLTNSSATISHLSFSLVLQSPLNCSHLQS</sequence>
<accession>A0A8B9FH20</accession>
<evidence type="ECO:0008006" key="3">
    <source>
        <dbReference type="Google" id="ProtNLM"/>
    </source>
</evidence>
<dbReference type="InterPro" id="IPR008983">
    <property type="entry name" value="Tumour_necrosis_fac-like_dom"/>
</dbReference>
<reference evidence="1" key="2">
    <citation type="submission" date="2025-09" db="UniProtKB">
        <authorList>
            <consortium name="Ensembl"/>
        </authorList>
    </citation>
    <scope>IDENTIFICATION</scope>
</reference>
<evidence type="ECO:0000313" key="1">
    <source>
        <dbReference type="Ensembl" id="ENSACOP00000008653.1"/>
    </source>
</evidence>
<dbReference type="Proteomes" id="UP000694522">
    <property type="component" value="Unplaced"/>
</dbReference>
<reference evidence="1" key="1">
    <citation type="submission" date="2025-08" db="UniProtKB">
        <authorList>
            <consortium name="Ensembl"/>
        </authorList>
    </citation>
    <scope>IDENTIFICATION</scope>
</reference>
<dbReference type="SUPFAM" id="SSF49842">
    <property type="entry name" value="TNF-like"/>
    <property type="match status" value="1"/>
</dbReference>